<name>A0ABP9SP27_9ACTN</name>
<reference evidence="4" key="1">
    <citation type="journal article" date="2019" name="Int. J. Syst. Evol. Microbiol.">
        <title>The Global Catalogue of Microorganisms (GCM) 10K type strain sequencing project: providing services to taxonomists for standard genome sequencing and annotation.</title>
        <authorList>
            <consortium name="The Broad Institute Genomics Platform"/>
            <consortium name="The Broad Institute Genome Sequencing Center for Infectious Disease"/>
            <person name="Wu L."/>
            <person name="Ma J."/>
        </authorList>
    </citation>
    <scope>NUCLEOTIDE SEQUENCE [LARGE SCALE GENOMIC DNA]</scope>
    <source>
        <strain evidence="4">JCM 18304</strain>
    </source>
</reference>
<dbReference type="InterPro" id="IPR004183">
    <property type="entry name" value="Xdiol_dOase_suB"/>
</dbReference>
<dbReference type="RefSeq" id="WP_345638234.1">
    <property type="nucleotide sequence ID" value="NZ_BAABJQ010000040.1"/>
</dbReference>
<dbReference type="Gene3D" id="3.40.830.10">
    <property type="entry name" value="LigB-like"/>
    <property type="match status" value="1"/>
</dbReference>
<protein>
    <recommendedName>
        <fullName evidence="2">Extradiol ring-cleavage dioxygenase class III enzyme subunit B domain-containing protein</fullName>
    </recommendedName>
</protein>
<proteinExistence type="predicted"/>
<dbReference type="Pfam" id="PF02900">
    <property type="entry name" value="LigB"/>
    <property type="match status" value="1"/>
</dbReference>
<evidence type="ECO:0000313" key="4">
    <source>
        <dbReference type="Proteomes" id="UP001501570"/>
    </source>
</evidence>
<evidence type="ECO:0000259" key="2">
    <source>
        <dbReference type="Pfam" id="PF02900"/>
    </source>
</evidence>
<keyword evidence="4" id="KW-1185">Reference proteome</keyword>
<evidence type="ECO:0000256" key="1">
    <source>
        <dbReference type="SAM" id="MobiDB-lite"/>
    </source>
</evidence>
<dbReference type="EMBL" id="BAABJQ010000040">
    <property type="protein sequence ID" value="GAA5199983.1"/>
    <property type="molecule type" value="Genomic_DNA"/>
</dbReference>
<dbReference type="Proteomes" id="UP001501570">
    <property type="component" value="Unassembled WGS sequence"/>
</dbReference>
<gene>
    <name evidence="3" type="ORF">GCM10023322_76840</name>
</gene>
<evidence type="ECO:0000313" key="3">
    <source>
        <dbReference type="EMBL" id="GAA5199983.1"/>
    </source>
</evidence>
<feature type="compositionally biased region" description="Polar residues" evidence="1">
    <location>
        <begin position="10"/>
        <end position="20"/>
    </location>
</feature>
<feature type="domain" description="Extradiol ring-cleavage dioxygenase class III enzyme subunit B" evidence="2">
    <location>
        <begin position="75"/>
        <end position="322"/>
    </location>
</feature>
<accession>A0ABP9SP27</accession>
<feature type="region of interest" description="Disordered" evidence="1">
    <location>
        <begin position="1"/>
        <end position="20"/>
    </location>
</feature>
<dbReference type="SUPFAM" id="SSF53213">
    <property type="entry name" value="LigB-like"/>
    <property type="match status" value="1"/>
</dbReference>
<comment type="caution">
    <text evidence="3">The sequence shown here is derived from an EMBL/GenBank/DDBJ whole genome shotgun (WGS) entry which is preliminary data.</text>
</comment>
<sequence>MARIVLGIGSSHTPQLSTTPDWWEDHAQRDRRNPELLGRDGELHIFDELLAEKSWNIDPSRLTPQVWADLHGRAQTAISELGRVLAEVDPDVLLVIGDDQEELFLDDGTPTFAIYWGDTIDDFAPDEHKQEAMPAGLRAALWAAHNDTRESYPVPSKLGLHLIESLMTEEFDVAQLRTQREGRSVGHAFTFARRRLMGDRVIPLLPLLINTYYPPNQPSPRRCYLLGRALRRAVENFPEDITVAVVASGGLSHFVVDEQLDRRVLDGLRNRDFESLSTIPRRYMRSGTSESLNWIAAGGALEGLTMNLVDYVPAYRSTAGTGVGMAFAVWR</sequence>
<organism evidence="3 4">
    <name type="scientific">Rugosimonospora acidiphila</name>
    <dbReference type="NCBI Taxonomy" id="556531"/>
    <lineage>
        <taxon>Bacteria</taxon>
        <taxon>Bacillati</taxon>
        <taxon>Actinomycetota</taxon>
        <taxon>Actinomycetes</taxon>
        <taxon>Micromonosporales</taxon>
        <taxon>Micromonosporaceae</taxon>
        <taxon>Rugosimonospora</taxon>
    </lineage>
</organism>